<accession>A0ABD5V8M5</accession>
<keyword evidence="4 5" id="KW-0472">Membrane</keyword>
<dbReference type="GO" id="GO:0016020">
    <property type="term" value="C:membrane"/>
    <property type="evidence" value="ECO:0007669"/>
    <property type="project" value="UniProtKB-SubCell"/>
</dbReference>
<evidence type="ECO:0000256" key="1">
    <source>
        <dbReference type="ARBA" id="ARBA00004370"/>
    </source>
</evidence>
<dbReference type="EMBL" id="JBHSXQ010000014">
    <property type="protein sequence ID" value="MFC6907236.1"/>
    <property type="molecule type" value="Genomic_DNA"/>
</dbReference>
<organism evidence="6 8">
    <name type="scientific">Halalkalicoccus tibetensis</name>
    <dbReference type="NCBI Taxonomy" id="175632"/>
    <lineage>
        <taxon>Archaea</taxon>
        <taxon>Methanobacteriati</taxon>
        <taxon>Methanobacteriota</taxon>
        <taxon>Stenosarchaea group</taxon>
        <taxon>Halobacteria</taxon>
        <taxon>Halobacteriales</taxon>
        <taxon>Halococcaceae</taxon>
        <taxon>Halalkalicoccus</taxon>
    </lineage>
</organism>
<dbReference type="Proteomes" id="UP001596312">
    <property type="component" value="Unassembled WGS sequence"/>
</dbReference>
<feature type="transmembrane region" description="Helical" evidence="5">
    <location>
        <begin position="318"/>
        <end position="343"/>
    </location>
</feature>
<evidence type="ECO:0000256" key="3">
    <source>
        <dbReference type="ARBA" id="ARBA00022989"/>
    </source>
</evidence>
<reference evidence="6" key="3">
    <citation type="submission" date="2024-09" db="EMBL/GenBank/DDBJ databases">
        <authorList>
            <person name="Sun Q."/>
        </authorList>
    </citation>
    <scope>NUCLEOTIDE SEQUENCE</scope>
    <source>
        <strain evidence="6">CGMCC 1.15793</strain>
    </source>
</reference>
<dbReference type="InterPro" id="IPR001733">
    <property type="entry name" value="Peptidase_S26B"/>
</dbReference>
<name>A0ABD5V8M5_9EURY</name>
<dbReference type="NCBIfam" id="TIGR02228">
    <property type="entry name" value="sigpep_I_arch"/>
    <property type="match status" value="1"/>
</dbReference>
<reference evidence="8" key="2">
    <citation type="journal article" date="2019" name="Int. J. Syst. Evol. Microbiol.">
        <title>The Global Catalogue of Microorganisms (GCM) 10K type strain sequencing project: providing services to taxonomists for standard genome sequencing and annotation.</title>
        <authorList>
            <consortium name="The Broad Institute Genomics Platform"/>
            <consortium name="The Broad Institute Genome Sequencing Center for Infectious Disease"/>
            <person name="Wu L."/>
            <person name="Ma J."/>
        </authorList>
    </citation>
    <scope>NUCLEOTIDE SEQUENCE [LARGE SCALE GENOMIC DNA]</scope>
    <source>
        <strain evidence="8">CGMCC 1.3240</strain>
    </source>
</reference>
<gene>
    <name evidence="6" type="ORF">ACFQGH_18830</name>
    <name evidence="7" type="ORF">ACFQGH_19095</name>
</gene>
<dbReference type="EC" id="3.4.21.89" evidence="6"/>
<evidence type="ECO:0000256" key="4">
    <source>
        <dbReference type="ARBA" id="ARBA00023136"/>
    </source>
</evidence>
<dbReference type="CDD" id="cd06530">
    <property type="entry name" value="S26_SPase_I"/>
    <property type="match status" value="1"/>
</dbReference>
<comment type="caution">
    <text evidence="6">The sequence shown here is derived from an EMBL/GenBank/DDBJ whole genome shotgun (WGS) entry which is preliminary data.</text>
</comment>
<keyword evidence="6" id="KW-0378">Hydrolase</keyword>
<evidence type="ECO:0000313" key="6">
    <source>
        <dbReference type="EMBL" id="MFC6907236.1"/>
    </source>
</evidence>
<comment type="subcellular location">
    <subcellularLocation>
        <location evidence="1">Membrane</location>
    </subcellularLocation>
</comment>
<feature type="transmembrane region" description="Helical" evidence="5">
    <location>
        <begin position="150"/>
        <end position="170"/>
    </location>
</feature>
<dbReference type="EMBL" id="JBHSXQ010000015">
    <property type="protein sequence ID" value="MFC6907289.1"/>
    <property type="molecule type" value="Genomic_DNA"/>
</dbReference>
<evidence type="ECO:0000256" key="2">
    <source>
        <dbReference type="ARBA" id="ARBA00022692"/>
    </source>
</evidence>
<dbReference type="SUPFAM" id="SSF51306">
    <property type="entry name" value="LexA/Signal peptidase"/>
    <property type="match status" value="1"/>
</dbReference>
<evidence type="ECO:0000313" key="8">
    <source>
        <dbReference type="Proteomes" id="UP001596312"/>
    </source>
</evidence>
<keyword evidence="3 5" id="KW-1133">Transmembrane helix</keyword>
<dbReference type="InterPro" id="IPR036286">
    <property type="entry name" value="LexA/Signal_pep-like_sf"/>
</dbReference>
<proteinExistence type="predicted"/>
<reference evidence="6" key="1">
    <citation type="journal article" date="2014" name="Int. J. Syst. Evol. Microbiol.">
        <title>Complete genome sequence of Corynebacterium casei LMG S-19264T (=DSM 44701T), isolated from a smear-ripened cheese.</title>
        <authorList>
            <consortium name="US DOE Joint Genome Institute (JGI-PGF)"/>
            <person name="Walter F."/>
            <person name="Albersmeier A."/>
            <person name="Kalinowski J."/>
            <person name="Ruckert C."/>
        </authorList>
    </citation>
    <scope>NUCLEOTIDE SEQUENCE [LARGE SCALE GENOMIC DNA]</scope>
    <source>
        <strain evidence="6">CGMCC 1.15793</strain>
    </source>
</reference>
<keyword evidence="8" id="KW-1185">Reference proteome</keyword>
<protein>
    <submittedName>
        <fullName evidence="6">Signal peptidase I</fullName>
        <ecNumber evidence="6">3.4.21.89</ecNumber>
    </submittedName>
</protein>
<feature type="transmembrane region" description="Helical" evidence="5">
    <location>
        <begin position="191"/>
        <end position="211"/>
    </location>
</feature>
<dbReference type="AlphaFoldDB" id="A0ABD5V8M5"/>
<dbReference type="InterPro" id="IPR019533">
    <property type="entry name" value="Peptidase_S26"/>
</dbReference>
<sequence>MLLPLIGGGLLGQPIGLGFVETGSMEPTIDAGDGFVAVPGLLSGEVEEGDVIVFEATNVQGGEVTTHRIVGETDHGYITQGDANPFSDQSQGEPPVTDGQILATALQIGTTVVVIPHLGTMVLFMSNILTSMSAVLSQLLGRPIPGGAAGLGYLFIGLGAVVLAVTILRGEDRTRRFRSRSRSRRGVLSRRRLVVLIVIVVSMPLVAGMAIPSGVHEYGIVSAERDSPASHVIEAGETSRDTHTVPNTGVVPTVVVTEPASEGIAVDRSVTHLGARTSADVTVEIEAPPETGYYYRHLAEYHYPIVLPPSLLIALHGIHPLVAGSAILATAAGIPALVAYLVLEPGRYRTRSRSR</sequence>
<evidence type="ECO:0000256" key="5">
    <source>
        <dbReference type="SAM" id="Phobius"/>
    </source>
</evidence>
<dbReference type="RefSeq" id="WP_340605834.1">
    <property type="nucleotide sequence ID" value="NZ_JBBMXV010000014.1"/>
</dbReference>
<keyword evidence="2 5" id="KW-0812">Transmembrane</keyword>
<evidence type="ECO:0000313" key="7">
    <source>
        <dbReference type="EMBL" id="MFC6907289.1"/>
    </source>
</evidence>
<dbReference type="GO" id="GO:0009003">
    <property type="term" value="F:signal peptidase activity"/>
    <property type="evidence" value="ECO:0007669"/>
    <property type="project" value="UniProtKB-EC"/>
</dbReference>